<dbReference type="EMBL" id="NQKQ01000002">
    <property type="protein sequence ID" value="PAA15331.1"/>
    <property type="molecule type" value="Genomic_DNA"/>
</dbReference>
<feature type="domain" description="TraG N-terminal Proteobacteria" evidence="2">
    <location>
        <begin position="10"/>
        <end position="498"/>
    </location>
</feature>
<proteinExistence type="predicted"/>
<protein>
    <submittedName>
        <fullName evidence="3">Conjugal transfer protein TraG</fullName>
    </submittedName>
</protein>
<feature type="transmembrane region" description="Helical" evidence="1">
    <location>
        <begin position="458"/>
        <end position="480"/>
    </location>
</feature>
<feature type="transmembrane region" description="Helical" evidence="1">
    <location>
        <begin position="373"/>
        <end position="395"/>
    </location>
</feature>
<accession>A0A267ASG0</accession>
<evidence type="ECO:0000256" key="1">
    <source>
        <dbReference type="SAM" id="Phobius"/>
    </source>
</evidence>
<dbReference type="Proteomes" id="UP000215861">
    <property type="component" value="Unassembled WGS sequence"/>
</dbReference>
<evidence type="ECO:0000259" key="2">
    <source>
        <dbReference type="Pfam" id="PF07916"/>
    </source>
</evidence>
<dbReference type="InterPro" id="IPR012931">
    <property type="entry name" value="TraG_N_Proteobacteria"/>
</dbReference>
<feature type="transmembrane region" description="Helical" evidence="1">
    <location>
        <begin position="402"/>
        <end position="422"/>
    </location>
</feature>
<keyword evidence="1" id="KW-0812">Transmembrane</keyword>
<evidence type="ECO:0000313" key="3">
    <source>
        <dbReference type="EMBL" id="PAA15331.1"/>
    </source>
</evidence>
<dbReference type="OrthoDB" id="5645662at2"/>
<dbReference type="AlphaFoldDB" id="A0A267ASG0"/>
<gene>
    <name evidence="3" type="ORF">CJU81_03835</name>
</gene>
<comment type="caution">
    <text evidence="3">The sequence shown here is derived from an EMBL/GenBank/DDBJ whole genome shotgun (WGS) entry which is preliminary data.</text>
</comment>
<dbReference type="RefSeq" id="WP_095035549.1">
    <property type="nucleotide sequence ID" value="NZ_NQKQ01000002.1"/>
</dbReference>
<organism evidence="3 4">
    <name type="scientific">Pseudomonas fragi</name>
    <dbReference type="NCBI Taxonomy" id="296"/>
    <lineage>
        <taxon>Bacteria</taxon>
        <taxon>Pseudomonadati</taxon>
        <taxon>Pseudomonadota</taxon>
        <taxon>Gammaproteobacteria</taxon>
        <taxon>Pseudomonadales</taxon>
        <taxon>Pseudomonadaceae</taxon>
        <taxon>Pseudomonas</taxon>
    </lineage>
</organism>
<reference evidence="3 4" key="1">
    <citation type="submission" date="2017-08" db="EMBL/GenBank/DDBJ databases">
        <title>Genomic and metabolic characterisation of spoilage-associated Pseudomonas species.</title>
        <authorList>
            <person name="Stanborough T."/>
            <person name="Fegan N."/>
            <person name="Powell S.M."/>
            <person name="Singh T."/>
            <person name="Tamplin M.L."/>
            <person name="Chandry P.S."/>
        </authorList>
    </citation>
    <scope>NUCLEOTIDE SEQUENCE [LARGE SCALE GENOMIC DNA]</scope>
    <source>
        <strain evidence="3 4">F1801</strain>
    </source>
</reference>
<keyword evidence="1" id="KW-0472">Membrane</keyword>
<evidence type="ECO:0000313" key="4">
    <source>
        <dbReference type="Proteomes" id="UP000215861"/>
    </source>
</evidence>
<sequence>MTLYTNDYLEYYLTLVGWLINNGLWGMIEDTGLFAVPFAVIVLREWLKVRGEGADEGNKGILSLARIETNVYVGYIVVTLCGVPVIHVGFDTLAFDQSRASQCQYQLPEPQNTGWAASFSTLAGKSAQMPVWWGFMHAFSKATTSGAVAAIPCGNDLRQMRMDVNNARINNPLLAQEVADFTRDCYGSSRARLFMRQPNLGSVASETETLRDLGWIGSTFFLNTAGYYDTDYSRSPRTPWPYDSTRDAGLPQVTGGGGYPTCKQWWADGVIGLKDRVQAQVDPDLMTQFLGWAKWLSTDEVKEAVIREVVSPRQQVGGNVYTDYGGDIGAAYLQNDAFVWAPTSRALTRSAGYIGVGVGSAAYFPAMDIVRQALPMVMAFLKMALVICIPLILIVGAFQLQTAMTVTVVFFALMFVDFWFQLARWLDSTILNTLYGSGSPYKNLDPLLGTLNTAQDVVLNYVMGAMFIIMPIFWVAALGWTGVKMGNVLSGLAAGTNKVESAGSKGASTVASAAKGLKK</sequence>
<name>A0A267ASG0_PSEFR</name>
<keyword evidence="1" id="KW-1133">Transmembrane helix</keyword>
<dbReference type="Pfam" id="PF07916">
    <property type="entry name" value="TraG_N"/>
    <property type="match status" value="1"/>
</dbReference>